<accession>A0A8B8ZP32</accession>
<dbReference type="Pfam" id="PF13966">
    <property type="entry name" value="zf-RVT"/>
    <property type="match status" value="1"/>
</dbReference>
<dbReference type="AlphaFoldDB" id="A0A8B8ZP32"/>
<gene>
    <name evidence="3" type="primary">LOC120106228</name>
</gene>
<reference evidence="3" key="1">
    <citation type="submission" date="2025-08" db="UniProtKB">
        <authorList>
            <consortium name="RefSeq"/>
        </authorList>
    </citation>
    <scope>IDENTIFICATION</scope>
    <source>
        <tissue evidence="3">Young leaves</tissue>
    </source>
</reference>
<dbReference type="InterPro" id="IPR026960">
    <property type="entry name" value="RVT-Znf"/>
</dbReference>
<dbReference type="OrthoDB" id="685750at2759"/>
<evidence type="ECO:0000259" key="1">
    <source>
        <dbReference type="Pfam" id="PF13966"/>
    </source>
</evidence>
<dbReference type="GeneID" id="120106228"/>
<keyword evidence="2" id="KW-1185">Reference proteome</keyword>
<evidence type="ECO:0000313" key="2">
    <source>
        <dbReference type="Proteomes" id="UP000228380"/>
    </source>
</evidence>
<name>A0A8B8ZP32_PHODC</name>
<dbReference type="Proteomes" id="UP000228380">
    <property type="component" value="Unplaced"/>
</dbReference>
<evidence type="ECO:0000313" key="3">
    <source>
        <dbReference type="RefSeq" id="XP_038975097.1"/>
    </source>
</evidence>
<feature type="domain" description="Reverse transcriptase zinc-binding" evidence="1">
    <location>
        <begin position="32"/>
        <end position="96"/>
    </location>
</feature>
<sequence length="184" mass="20892">MRVWRSTGRARVTVHDLQMIVDPGPTWQLEGRWIWRLGVHPRMTLFLWRVAWGILPTKGILAGRGIPIPADCEGCPGKEETISHVLFMCPRALQVWGLVLTHRLTFTSTEIFLSQLRDSARIFDTMDRATVWAYVAYHIWLDRNARIFEGRGFYPRSVVGRALAHAAELASAAADITPGDDRDI</sequence>
<dbReference type="KEGG" id="pda:120106228"/>
<proteinExistence type="predicted"/>
<dbReference type="RefSeq" id="XP_038975097.1">
    <property type="nucleotide sequence ID" value="XM_039119169.1"/>
</dbReference>
<organism evidence="2 3">
    <name type="scientific">Phoenix dactylifera</name>
    <name type="common">Date palm</name>
    <dbReference type="NCBI Taxonomy" id="42345"/>
    <lineage>
        <taxon>Eukaryota</taxon>
        <taxon>Viridiplantae</taxon>
        <taxon>Streptophyta</taxon>
        <taxon>Embryophyta</taxon>
        <taxon>Tracheophyta</taxon>
        <taxon>Spermatophyta</taxon>
        <taxon>Magnoliopsida</taxon>
        <taxon>Liliopsida</taxon>
        <taxon>Arecaceae</taxon>
        <taxon>Coryphoideae</taxon>
        <taxon>Phoeniceae</taxon>
        <taxon>Phoenix</taxon>
    </lineage>
</organism>
<protein>
    <submittedName>
        <fullName evidence="3">Uncharacterized protein LOC120106228</fullName>
    </submittedName>
</protein>